<evidence type="ECO:0000256" key="5">
    <source>
        <dbReference type="ARBA" id="ARBA00022525"/>
    </source>
</evidence>
<evidence type="ECO:0000256" key="8">
    <source>
        <dbReference type="ARBA" id="ARBA00022729"/>
    </source>
</evidence>
<feature type="transmembrane region" description="Helical" evidence="14">
    <location>
        <begin position="231"/>
        <end position="260"/>
    </location>
</feature>
<evidence type="ECO:0000256" key="6">
    <source>
        <dbReference type="ARBA" id="ARBA00022622"/>
    </source>
</evidence>
<comment type="similarity">
    <text evidence="13">Belongs to the SAT4 family.</text>
</comment>
<feature type="domain" description="Rhodopsin" evidence="17">
    <location>
        <begin position="134"/>
        <end position="378"/>
    </location>
</feature>
<evidence type="ECO:0000256" key="15">
    <source>
        <dbReference type="SAM" id="SignalP"/>
    </source>
</evidence>
<keyword evidence="12" id="KW-0449">Lipoprotein</keyword>
<name>A0A2T4BM30_9HYPO</name>
<comment type="subcellular location">
    <subcellularLocation>
        <location evidence="2">Membrane</location>
        <topology evidence="2">Lipid-anchor</topology>
        <topology evidence="2">GPI-anchor</topology>
    </subcellularLocation>
    <subcellularLocation>
        <location evidence="1">Membrane</location>
        <topology evidence="1">Multi-pass membrane protein</topology>
    </subcellularLocation>
    <subcellularLocation>
        <location evidence="3">Secreted</location>
    </subcellularLocation>
</comment>
<feature type="transmembrane region" description="Helical" evidence="14">
    <location>
        <begin position="119"/>
        <end position="140"/>
    </location>
</feature>
<dbReference type="InterPro" id="IPR049326">
    <property type="entry name" value="Rhodopsin_dom_fungi"/>
</dbReference>
<organism evidence="18 19">
    <name type="scientific">Trichoderma citrinoviride</name>
    <dbReference type="NCBI Taxonomy" id="58853"/>
    <lineage>
        <taxon>Eukaryota</taxon>
        <taxon>Fungi</taxon>
        <taxon>Dikarya</taxon>
        <taxon>Ascomycota</taxon>
        <taxon>Pezizomycotina</taxon>
        <taxon>Sordariomycetes</taxon>
        <taxon>Hypocreomycetidae</taxon>
        <taxon>Hypocreales</taxon>
        <taxon>Hypocreaceae</taxon>
        <taxon>Trichoderma</taxon>
    </lineage>
</organism>
<keyword evidence="9 14" id="KW-1133">Transmembrane helix</keyword>
<dbReference type="GO" id="GO:0005576">
    <property type="term" value="C:extracellular region"/>
    <property type="evidence" value="ECO:0007669"/>
    <property type="project" value="UniProtKB-SubCell"/>
</dbReference>
<evidence type="ECO:0000256" key="9">
    <source>
        <dbReference type="ARBA" id="ARBA00022989"/>
    </source>
</evidence>
<evidence type="ECO:0000256" key="10">
    <source>
        <dbReference type="ARBA" id="ARBA00023136"/>
    </source>
</evidence>
<evidence type="ECO:0000256" key="2">
    <source>
        <dbReference type="ARBA" id="ARBA00004589"/>
    </source>
</evidence>
<protein>
    <submittedName>
        <fullName evidence="18">Uncharacterized protein</fullName>
    </submittedName>
</protein>
<comment type="similarity">
    <text evidence="4">Belongs to the RBT5 family.</text>
</comment>
<evidence type="ECO:0000259" key="17">
    <source>
        <dbReference type="Pfam" id="PF20684"/>
    </source>
</evidence>
<feature type="chain" id="PRO_5015784348" evidence="15">
    <location>
        <begin position="21"/>
        <end position="442"/>
    </location>
</feature>
<evidence type="ECO:0000256" key="3">
    <source>
        <dbReference type="ARBA" id="ARBA00004613"/>
    </source>
</evidence>
<keyword evidence="19" id="KW-1185">Reference proteome</keyword>
<evidence type="ECO:0000256" key="11">
    <source>
        <dbReference type="ARBA" id="ARBA00023157"/>
    </source>
</evidence>
<keyword evidence="10 14" id="KW-0472">Membrane</keyword>
<dbReference type="InterPro" id="IPR052337">
    <property type="entry name" value="SAT4-like"/>
</dbReference>
<dbReference type="Pfam" id="PF05730">
    <property type="entry name" value="CFEM"/>
    <property type="match status" value="1"/>
</dbReference>
<keyword evidence="6" id="KW-0325">Glycoprotein</keyword>
<keyword evidence="7 14" id="KW-0812">Transmembrane</keyword>
<dbReference type="RefSeq" id="XP_024753688.1">
    <property type="nucleotide sequence ID" value="XM_024889273.1"/>
</dbReference>
<dbReference type="PANTHER" id="PTHR33048:SF143">
    <property type="entry name" value="EXTRACELLULAR MEMBRANE PROTEIN CFEM DOMAIN-CONTAINING PROTEIN-RELATED"/>
    <property type="match status" value="1"/>
</dbReference>
<accession>A0A2T4BM30</accession>
<gene>
    <name evidence="18" type="ORF">BBK36DRAFT_1107638</name>
</gene>
<feature type="signal peptide" evidence="15">
    <location>
        <begin position="1"/>
        <end position="20"/>
    </location>
</feature>
<feature type="transmembrane region" description="Helical" evidence="14">
    <location>
        <begin position="152"/>
        <end position="172"/>
    </location>
</feature>
<dbReference type="GeneID" id="36597392"/>
<feature type="domain" description="CFEM" evidence="16">
    <location>
        <begin position="50"/>
        <end position="105"/>
    </location>
</feature>
<evidence type="ECO:0000256" key="7">
    <source>
        <dbReference type="ARBA" id="ARBA00022692"/>
    </source>
</evidence>
<dbReference type="InterPro" id="IPR008427">
    <property type="entry name" value="Extracellular_membr_CFEM_dom"/>
</dbReference>
<keyword evidence="5" id="KW-0964">Secreted</keyword>
<reference evidence="19" key="1">
    <citation type="submission" date="2016-07" db="EMBL/GenBank/DDBJ databases">
        <title>Multiple horizontal gene transfer events from other fungi enriched the ability of initially mycotrophic Trichoderma (Ascomycota) to feed on dead plant biomass.</title>
        <authorList>
            <consortium name="DOE Joint Genome Institute"/>
            <person name="Atanasova L."/>
            <person name="Chenthamara K."/>
            <person name="Zhang J."/>
            <person name="Grujic M."/>
            <person name="Henrissat B."/>
            <person name="Kuo A."/>
            <person name="Aerts A."/>
            <person name="Salamov A."/>
            <person name="Lipzen A."/>
            <person name="Labutti K."/>
            <person name="Barry K."/>
            <person name="Miao Y."/>
            <person name="Rahimi M.J."/>
            <person name="Shen Q."/>
            <person name="Grigoriev I.V."/>
            <person name="Kubicek C.P."/>
            <person name="Druzhinina I.S."/>
        </authorList>
    </citation>
    <scope>NUCLEOTIDE SEQUENCE [LARGE SCALE GENOMIC DNA]</scope>
    <source>
        <strain evidence="19">TUCIM 6016</strain>
    </source>
</reference>
<dbReference type="PANTHER" id="PTHR33048">
    <property type="entry name" value="PTH11-LIKE INTEGRAL MEMBRANE PROTEIN (AFU_ORTHOLOGUE AFUA_5G11245)"/>
    <property type="match status" value="1"/>
</dbReference>
<evidence type="ECO:0000256" key="14">
    <source>
        <dbReference type="SAM" id="Phobius"/>
    </source>
</evidence>
<evidence type="ECO:0000256" key="1">
    <source>
        <dbReference type="ARBA" id="ARBA00004141"/>
    </source>
</evidence>
<evidence type="ECO:0000256" key="4">
    <source>
        <dbReference type="ARBA" id="ARBA00010031"/>
    </source>
</evidence>
<dbReference type="GO" id="GO:0098552">
    <property type="term" value="C:side of membrane"/>
    <property type="evidence" value="ECO:0007669"/>
    <property type="project" value="UniProtKB-KW"/>
</dbReference>
<keyword evidence="8 15" id="KW-0732">Signal</keyword>
<dbReference type="OrthoDB" id="2496787at2759"/>
<dbReference type="Proteomes" id="UP000241546">
    <property type="component" value="Unassembled WGS sequence"/>
</dbReference>
<evidence type="ECO:0000259" key="16">
    <source>
        <dbReference type="Pfam" id="PF05730"/>
    </source>
</evidence>
<dbReference type="EMBL" id="KZ680207">
    <property type="protein sequence ID" value="PTB70368.1"/>
    <property type="molecule type" value="Genomic_DNA"/>
</dbReference>
<evidence type="ECO:0000313" key="19">
    <source>
        <dbReference type="Proteomes" id="UP000241546"/>
    </source>
</evidence>
<feature type="transmembrane region" description="Helical" evidence="14">
    <location>
        <begin position="280"/>
        <end position="304"/>
    </location>
</feature>
<evidence type="ECO:0000256" key="13">
    <source>
        <dbReference type="ARBA" id="ARBA00038359"/>
    </source>
</evidence>
<feature type="transmembrane region" description="Helical" evidence="14">
    <location>
        <begin position="192"/>
        <end position="219"/>
    </location>
</feature>
<feature type="transmembrane region" description="Helical" evidence="14">
    <location>
        <begin position="354"/>
        <end position="377"/>
    </location>
</feature>
<dbReference type="Pfam" id="PF20684">
    <property type="entry name" value="Fung_rhodopsin"/>
    <property type="match status" value="1"/>
</dbReference>
<keyword evidence="6" id="KW-0336">GPI-anchor</keyword>
<feature type="transmembrane region" description="Helical" evidence="14">
    <location>
        <begin position="316"/>
        <end position="334"/>
    </location>
</feature>
<sequence length="442" mass="48006">MLRRSSLVIIAAAVAASATAVLPLGARQQHVSNMTNTSSSGAVPSTDPIHLPLCALECFTATCLKLDLSCICESLTQPSQGLSCFKASCSFPESLTTMNLTQTVCGGSVRDRSGRFKTMTIALSSATLLVAGIRFVSKFLFSARQGFGPDDWTMLAAGLIGVPCIIFNISGLSGHGLGNDIWTLAPEVVASFAQWFLAMEIFYVVIISLVKTSLSLFYLDLFPGIRFRRVIWGTIMFHIASGLSFVIGSLLQCVPLSFTWEQFDDSTNTPPGYCINVNAFAWANAAINVAVDVWLIGIPLYQLYSLDTQWRRKLSAAVMFMTGVIATAVSILRLQSLIRFANSANPTWDHWNVAWWSTIEVNISIMCTCLPSIRLVLAHLFPRMIGSSLGIPPISEDSWIGEKITSPNPLDVERLELCNNPSIDARSKASESTQVGEGVLEA</sequence>
<evidence type="ECO:0000256" key="12">
    <source>
        <dbReference type="ARBA" id="ARBA00023288"/>
    </source>
</evidence>
<proteinExistence type="inferred from homology"/>
<evidence type="ECO:0000313" key="18">
    <source>
        <dbReference type="EMBL" id="PTB70368.1"/>
    </source>
</evidence>
<dbReference type="AlphaFoldDB" id="A0A2T4BM30"/>
<keyword evidence="11" id="KW-1015">Disulfide bond</keyword>